<gene>
    <name evidence="1" type="ORF">EV421DRAFT_1335723</name>
</gene>
<protein>
    <recommendedName>
        <fullName evidence="3">Heterokaryon incompatibility domain-containing protein</fullName>
    </recommendedName>
</protein>
<dbReference type="EMBL" id="JAUEPT010000071">
    <property type="protein sequence ID" value="KAK0434434.1"/>
    <property type="molecule type" value="Genomic_DNA"/>
</dbReference>
<evidence type="ECO:0000313" key="1">
    <source>
        <dbReference type="EMBL" id="KAK0434434.1"/>
    </source>
</evidence>
<keyword evidence="2" id="KW-1185">Reference proteome</keyword>
<reference evidence="1" key="1">
    <citation type="submission" date="2023-06" db="EMBL/GenBank/DDBJ databases">
        <authorList>
            <consortium name="Lawrence Berkeley National Laboratory"/>
            <person name="Ahrendt S."/>
            <person name="Sahu N."/>
            <person name="Indic B."/>
            <person name="Wong-Bajracharya J."/>
            <person name="Merenyi Z."/>
            <person name="Ke H.-M."/>
            <person name="Monk M."/>
            <person name="Kocsube S."/>
            <person name="Drula E."/>
            <person name="Lipzen A."/>
            <person name="Balint B."/>
            <person name="Henrissat B."/>
            <person name="Andreopoulos B."/>
            <person name="Martin F.M."/>
            <person name="Harder C.B."/>
            <person name="Rigling D."/>
            <person name="Ford K.L."/>
            <person name="Foster G.D."/>
            <person name="Pangilinan J."/>
            <person name="Papanicolaou A."/>
            <person name="Barry K."/>
            <person name="LaButti K."/>
            <person name="Viragh M."/>
            <person name="Koriabine M."/>
            <person name="Yan M."/>
            <person name="Riley R."/>
            <person name="Champramary S."/>
            <person name="Plett K.L."/>
            <person name="Tsai I.J."/>
            <person name="Slot J."/>
            <person name="Sipos G."/>
            <person name="Plett J."/>
            <person name="Nagy L.G."/>
            <person name="Grigoriev I.V."/>
        </authorList>
    </citation>
    <scope>NUCLEOTIDE SEQUENCE</scope>
    <source>
        <strain evidence="1">FPL87.14</strain>
    </source>
</reference>
<comment type="caution">
    <text evidence="1">The sequence shown here is derived from an EMBL/GenBank/DDBJ whole genome shotgun (WGS) entry which is preliminary data.</text>
</comment>
<sequence length="608" mass="69563">MSPDRRLRLGIYRLAPGVNFPFQHLTFPYRLGIVNMDEAEWLRRYKEDIVAFEAGQTEHAHRNYELLPLVTLSAVVETGQAESFVPVLNQRSYTDRKPVIPSSLANTPCIDLGIEGVLERLNITLGTSYTLDTPSVSSLLEVCISRKQDFGTAYARLRSIWYDDLTTAEDNLYVREVRDLEMRRDVVLNNKITNSYMPPRRCWDLYSNRVVPWWLARQSTLAISHAWVNEKDRLSALTPINGFEWPAPIPNDTNLDLIRIEMLNLGAEYAWLDVLCLRQAGGRRDDLRAEEWRVDVPTIGRVYLTASRVVCYFSGLGRPLSVKPGDFNSDRSWFRRAWTLQEICEDPIIAGDTADDRTMEVEMRTKFHEQLLSLQDIKQGLTHTPVFAVLSHMQNRYSTNPVDKVAGLGYLLWSGEIPAYYETQSEEDAWTALVAVMSPLNQAQLLFVYPQPGDGSRMWRVSWKQAMTEKLPSHDSRSLVGYVWRDESKGADRYDGPLIESGYIQGLGNADPKGQPRWGKLIVEDATQTKHLFEIVAYHQYPIPEGAYVLLGSEPLYDNKVHEQYWAVGTRSPEQLFEKVTVFYIPDIEEVKRLMDLGVAKDSPIFLA</sequence>
<accession>A0AA39MI01</accession>
<evidence type="ECO:0000313" key="2">
    <source>
        <dbReference type="Proteomes" id="UP001175226"/>
    </source>
</evidence>
<dbReference type="Proteomes" id="UP001175226">
    <property type="component" value="Unassembled WGS sequence"/>
</dbReference>
<dbReference type="AlphaFoldDB" id="A0AA39MI01"/>
<name>A0AA39MI01_9AGAR</name>
<evidence type="ECO:0008006" key="3">
    <source>
        <dbReference type="Google" id="ProtNLM"/>
    </source>
</evidence>
<organism evidence="1 2">
    <name type="scientific">Armillaria borealis</name>
    <dbReference type="NCBI Taxonomy" id="47425"/>
    <lineage>
        <taxon>Eukaryota</taxon>
        <taxon>Fungi</taxon>
        <taxon>Dikarya</taxon>
        <taxon>Basidiomycota</taxon>
        <taxon>Agaricomycotina</taxon>
        <taxon>Agaricomycetes</taxon>
        <taxon>Agaricomycetidae</taxon>
        <taxon>Agaricales</taxon>
        <taxon>Marasmiineae</taxon>
        <taxon>Physalacriaceae</taxon>
        <taxon>Armillaria</taxon>
    </lineage>
</organism>
<proteinExistence type="predicted"/>